<evidence type="ECO:0000313" key="2">
    <source>
        <dbReference type="Proteomes" id="UP000291084"/>
    </source>
</evidence>
<organism evidence="1 2">
    <name type="scientific">Vigna angularis var. angularis</name>
    <dbReference type="NCBI Taxonomy" id="157739"/>
    <lineage>
        <taxon>Eukaryota</taxon>
        <taxon>Viridiplantae</taxon>
        <taxon>Streptophyta</taxon>
        <taxon>Embryophyta</taxon>
        <taxon>Tracheophyta</taxon>
        <taxon>Spermatophyta</taxon>
        <taxon>Magnoliopsida</taxon>
        <taxon>eudicotyledons</taxon>
        <taxon>Gunneridae</taxon>
        <taxon>Pentapetalae</taxon>
        <taxon>rosids</taxon>
        <taxon>fabids</taxon>
        <taxon>Fabales</taxon>
        <taxon>Fabaceae</taxon>
        <taxon>Papilionoideae</taxon>
        <taxon>50 kb inversion clade</taxon>
        <taxon>NPAAA clade</taxon>
        <taxon>indigoferoid/millettioid clade</taxon>
        <taxon>Phaseoleae</taxon>
        <taxon>Vigna</taxon>
    </lineage>
</organism>
<gene>
    <name evidence="1" type="primary">Vigan.03G099700</name>
    <name evidence="1" type="ORF">VIGAN_03099700</name>
</gene>
<accession>A0A0S3RL35</accession>
<feature type="non-terminal residue" evidence="1">
    <location>
        <position position="1"/>
    </location>
</feature>
<sequence length="131" mass="14986">KNNKLFTLAQNSDTQCLWEVLRGMHQPLPVPSVALQQSSGSHLSSTSEMTKWKMNIESYPFLEFEEVSGGDSLNRKVLRAHFYKFPNSWIRPYCKGNIRWISNSFLQVSGTWQNTSSCGTDSASMHQAYYL</sequence>
<dbReference type="AlphaFoldDB" id="A0A0S3RL35"/>
<protein>
    <submittedName>
        <fullName evidence="1">Uncharacterized protein</fullName>
    </submittedName>
</protein>
<name>A0A0S3RL35_PHAAN</name>
<evidence type="ECO:0000313" key="1">
    <source>
        <dbReference type="EMBL" id="BAT81310.1"/>
    </source>
</evidence>
<proteinExistence type="predicted"/>
<dbReference type="Proteomes" id="UP000291084">
    <property type="component" value="Chromosome 3"/>
</dbReference>
<reference evidence="1 2" key="1">
    <citation type="journal article" date="2015" name="Sci. Rep.">
        <title>The power of single molecule real-time sequencing technology in the de novo assembly of a eukaryotic genome.</title>
        <authorList>
            <person name="Sakai H."/>
            <person name="Naito K."/>
            <person name="Ogiso-Tanaka E."/>
            <person name="Takahashi Y."/>
            <person name="Iseki K."/>
            <person name="Muto C."/>
            <person name="Satou K."/>
            <person name="Teruya K."/>
            <person name="Shiroma A."/>
            <person name="Shimoji M."/>
            <person name="Hirano T."/>
            <person name="Itoh T."/>
            <person name="Kaga A."/>
            <person name="Tomooka N."/>
        </authorList>
    </citation>
    <scope>NUCLEOTIDE SEQUENCE [LARGE SCALE GENOMIC DNA]</scope>
    <source>
        <strain evidence="2">cv. Shumari</strain>
    </source>
</reference>
<keyword evidence="2" id="KW-1185">Reference proteome</keyword>
<dbReference type="EMBL" id="AP015036">
    <property type="protein sequence ID" value="BAT81310.1"/>
    <property type="molecule type" value="Genomic_DNA"/>
</dbReference>